<comment type="caution">
    <text evidence="2">The sequence shown here is derived from an EMBL/GenBank/DDBJ whole genome shotgun (WGS) entry which is preliminary data.</text>
</comment>
<accession>A0A972JCW5</accession>
<dbReference type="AlphaFoldDB" id="A0A972JCW5"/>
<dbReference type="Gene3D" id="3.30.70.2970">
    <property type="entry name" value="Protein of unknown function (DUF541), domain 2"/>
    <property type="match status" value="1"/>
</dbReference>
<dbReference type="GO" id="GO:0006974">
    <property type="term" value="P:DNA damage response"/>
    <property type="evidence" value="ECO:0007669"/>
    <property type="project" value="TreeGrafter"/>
</dbReference>
<dbReference type="Proteomes" id="UP000599523">
    <property type="component" value="Unassembled WGS sequence"/>
</dbReference>
<dbReference type="Pfam" id="PF04402">
    <property type="entry name" value="SIMPL"/>
    <property type="match status" value="1"/>
</dbReference>
<proteinExistence type="predicted"/>
<dbReference type="PANTHER" id="PTHR34387">
    <property type="entry name" value="SLR1258 PROTEIN"/>
    <property type="match status" value="1"/>
</dbReference>
<dbReference type="InterPro" id="IPR052022">
    <property type="entry name" value="26kDa_periplasmic_antigen"/>
</dbReference>
<keyword evidence="3" id="KW-1185">Reference proteome</keyword>
<name>A0A972JCW5_9RHOO</name>
<evidence type="ECO:0000313" key="3">
    <source>
        <dbReference type="Proteomes" id="UP000599523"/>
    </source>
</evidence>
<dbReference type="EMBL" id="WTVM01000172">
    <property type="protein sequence ID" value="NMG04912.1"/>
    <property type="molecule type" value="Genomic_DNA"/>
</dbReference>
<gene>
    <name evidence="2" type="ORF">GPA21_18330</name>
</gene>
<dbReference type="PANTHER" id="PTHR34387:SF1">
    <property type="entry name" value="PERIPLASMIC IMMUNOGENIC PROTEIN"/>
    <property type="match status" value="1"/>
</dbReference>
<keyword evidence="1" id="KW-0732">Signal</keyword>
<evidence type="ECO:0000256" key="1">
    <source>
        <dbReference type="SAM" id="SignalP"/>
    </source>
</evidence>
<sequence>MHQVFSFALFRPILPALLIALFSLPVQADEHPRLPTVDLSAEASRDAPNDLATATVYFEDTHSHPAELAQRVNRAIAEAFEQIRAYPHVKAASSGIRTWPVHSRDGRTIDAWRMRSDISLETTNVAALSELLGKLQAGLAIGGLSMQPAPETRNAVADLAAEDALRAFQARARAISDTLGRDFRIRSLSVNYGGFMPPPYPVMRSAMMAEAASAPVLESGESRVSVTVTGTIELLD</sequence>
<evidence type="ECO:0000313" key="2">
    <source>
        <dbReference type="EMBL" id="NMG04912.1"/>
    </source>
</evidence>
<dbReference type="InterPro" id="IPR007497">
    <property type="entry name" value="SIMPL/DUF541"/>
</dbReference>
<reference evidence="2" key="1">
    <citation type="submission" date="2019-12" db="EMBL/GenBank/DDBJ databases">
        <title>Comparative genomics gives insights into the taxonomy of the Azoarcus-Aromatoleum group and reveals separate origins of nif in the plant-associated Azoarcus and non-plant-associated Aromatoleum sub-groups.</title>
        <authorList>
            <person name="Lafos M."/>
            <person name="Maluk M."/>
            <person name="Batista M."/>
            <person name="Junghare M."/>
            <person name="Carmona M."/>
            <person name="Faoro H."/>
            <person name="Cruz L.M."/>
            <person name="Battistoni F."/>
            <person name="De Souza E."/>
            <person name="Pedrosa F."/>
            <person name="Chen W.-M."/>
            <person name="Poole P.S."/>
            <person name="Dixon R.A."/>
            <person name="James E.K."/>
        </authorList>
    </citation>
    <scope>NUCLEOTIDE SEQUENCE</scope>
    <source>
        <strain evidence="2">NSC3</strain>
    </source>
</reference>
<feature type="signal peptide" evidence="1">
    <location>
        <begin position="1"/>
        <end position="28"/>
    </location>
</feature>
<dbReference type="Gene3D" id="3.30.110.170">
    <property type="entry name" value="Protein of unknown function (DUF541), domain 1"/>
    <property type="match status" value="1"/>
</dbReference>
<feature type="chain" id="PRO_5036823960" evidence="1">
    <location>
        <begin position="29"/>
        <end position="236"/>
    </location>
</feature>
<organism evidence="2 3">
    <name type="scientific">Azoarcus taiwanensis</name>
    <dbReference type="NCBI Taxonomy" id="666964"/>
    <lineage>
        <taxon>Bacteria</taxon>
        <taxon>Pseudomonadati</taxon>
        <taxon>Pseudomonadota</taxon>
        <taxon>Betaproteobacteria</taxon>
        <taxon>Rhodocyclales</taxon>
        <taxon>Zoogloeaceae</taxon>
        <taxon>Azoarcus</taxon>
    </lineage>
</organism>
<dbReference type="RefSeq" id="WP_168989542.1">
    <property type="nucleotide sequence ID" value="NZ_CAWPHM010000080.1"/>
</dbReference>
<protein>
    <submittedName>
        <fullName evidence="2">DUF541 domain-containing protein</fullName>
    </submittedName>
</protein>